<dbReference type="AlphaFoldDB" id="A0A6J7FB34"/>
<dbReference type="InterPro" id="IPR007037">
    <property type="entry name" value="SIP_rossman_dom"/>
</dbReference>
<dbReference type="Gene3D" id="3.40.50.80">
    <property type="entry name" value="Nucleotide-binding domain of ferredoxin-NADP reductase (FNR) module"/>
    <property type="match status" value="1"/>
</dbReference>
<dbReference type="InterPro" id="IPR039261">
    <property type="entry name" value="FNR_nucleotide-bd"/>
</dbReference>
<dbReference type="Pfam" id="PF04954">
    <property type="entry name" value="SIP"/>
    <property type="match status" value="1"/>
</dbReference>
<dbReference type="GO" id="GO:0016491">
    <property type="term" value="F:oxidoreductase activity"/>
    <property type="evidence" value="ECO:0007669"/>
    <property type="project" value="InterPro"/>
</dbReference>
<dbReference type="InterPro" id="IPR017927">
    <property type="entry name" value="FAD-bd_FR_type"/>
</dbReference>
<protein>
    <submittedName>
        <fullName evidence="2">Unannotated protein</fullName>
    </submittedName>
</protein>
<dbReference type="InterPro" id="IPR039374">
    <property type="entry name" value="SIP_fam"/>
</dbReference>
<dbReference type="CDD" id="cd06193">
    <property type="entry name" value="siderophore_interacting"/>
    <property type="match status" value="1"/>
</dbReference>
<dbReference type="PROSITE" id="PS51384">
    <property type="entry name" value="FAD_FR"/>
    <property type="match status" value="1"/>
</dbReference>
<feature type="domain" description="FAD-binding FR-type" evidence="1">
    <location>
        <begin position="8"/>
        <end position="130"/>
    </location>
</feature>
<dbReference type="PANTHER" id="PTHR30157:SF0">
    <property type="entry name" value="NADPH-DEPENDENT FERRIC-CHELATE REDUCTASE"/>
    <property type="match status" value="1"/>
</dbReference>
<dbReference type="Gene3D" id="2.40.30.10">
    <property type="entry name" value="Translation factors"/>
    <property type="match status" value="1"/>
</dbReference>
<name>A0A6J7FB34_9ZZZZ</name>
<reference evidence="2" key="1">
    <citation type="submission" date="2020-05" db="EMBL/GenBank/DDBJ databases">
        <authorList>
            <person name="Chiriac C."/>
            <person name="Salcher M."/>
            <person name="Ghai R."/>
            <person name="Kavagutti S V."/>
        </authorList>
    </citation>
    <scope>NUCLEOTIDE SEQUENCE</scope>
</reference>
<sequence>MAGRRDEGGYLTARVIEANRLSPSLIRVVFDASDACGFESSGVPDEIVHLYFPADGEDVPPEMIRRDGVLAHHDDVVRECRNYTVRCWDGDRITIDFVDHVGGVAADWARSAEPGTALGMWGTRSWYEPPADTEWMLLIADLPGLPAVCRALEQLPAGLRAHAIVEVAHDDDVLDVRSAASVTIDWRVAGNGRAPSQLVDAVRTFRVPTGNGYVWFGGEASAGRGIRKYFRSEIAFPARRMAVVGYWRDDKEAWIERYERVADSLIDDYERIASAGMGEAEAEIHWDEILERAGL</sequence>
<proteinExistence type="predicted"/>
<gene>
    <name evidence="2" type="ORF">UFOPK3472_01975</name>
</gene>
<evidence type="ECO:0000259" key="1">
    <source>
        <dbReference type="PROSITE" id="PS51384"/>
    </source>
</evidence>
<organism evidence="2">
    <name type="scientific">freshwater metagenome</name>
    <dbReference type="NCBI Taxonomy" id="449393"/>
    <lineage>
        <taxon>unclassified sequences</taxon>
        <taxon>metagenomes</taxon>
        <taxon>ecological metagenomes</taxon>
    </lineage>
</organism>
<dbReference type="EMBL" id="CAFBLX010000129">
    <property type="protein sequence ID" value="CAB4892261.1"/>
    <property type="molecule type" value="Genomic_DNA"/>
</dbReference>
<evidence type="ECO:0000313" key="2">
    <source>
        <dbReference type="EMBL" id="CAB4892261.1"/>
    </source>
</evidence>
<dbReference type="PANTHER" id="PTHR30157">
    <property type="entry name" value="FERRIC REDUCTASE, NADPH-DEPENDENT"/>
    <property type="match status" value="1"/>
</dbReference>
<dbReference type="Pfam" id="PF08021">
    <property type="entry name" value="FAD_binding_9"/>
    <property type="match status" value="1"/>
</dbReference>
<dbReference type="InterPro" id="IPR017938">
    <property type="entry name" value="Riboflavin_synthase-like_b-brl"/>
</dbReference>
<accession>A0A6J7FB34</accession>
<dbReference type="SUPFAM" id="SSF63380">
    <property type="entry name" value="Riboflavin synthase domain-like"/>
    <property type="match status" value="1"/>
</dbReference>
<dbReference type="InterPro" id="IPR013113">
    <property type="entry name" value="SIP_FAD-bd"/>
</dbReference>